<sequence length="128" mass="14466">MIFALIASLLFIVCKILNPGWFLIMMIWTFPLTLGVLFFHIFAHKGIRYLPMSTKGILAMISNIALVSAPILCPDFSDVDSYAVFTQVKNPPESYMTYAMTLLVIMAIIDISLFVLRMAERRAVRSRG</sequence>
<gene>
    <name evidence="2" type="ORF">EES38_15715</name>
</gene>
<keyword evidence="1" id="KW-0812">Transmembrane</keyword>
<evidence type="ECO:0000256" key="1">
    <source>
        <dbReference type="SAM" id="Phobius"/>
    </source>
</evidence>
<feature type="transmembrane region" description="Helical" evidence="1">
    <location>
        <begin position="56"/>
        <end position="77"/>
    </location>
</feature>
<dbReference type="Proteomes" id="UP000281112">
    <property type="component" value="Unassembled WGS sequence"/>
</dbReference>
<dbReference type="AlphaFoldDB" id="A0A3N9TYY8"/>
<protein>
    <submittedName>
        <fullName evidence="2">Uncharacterized protein</fullName>
    </submittedName>
</protein>
<comment type="caution">
    <text evidence="2">The sequence shown here is derived from an EMBL/GenBank/DDBJ whole genome shotgun (WGS) entry which is preliminary data.</text>
</comment>
<feature type="transmembrane region" description="Helical" evidence="1">
    <location>
        <begin position="97"/>
        <end position="116"/>
    </location>
</feature>
<keyword evidence="3" id="KW-1185">Reference proteome</keyword>
<organism evidence="2 3">
    <name type="scientific">Vibrio viridaestus</name>
    <dbReference type="NCBI Taxonomy" id="2487322"/>
    <lineage>
        <taxon>Bacteria</taxon>
        <taxon>Pseudomonadati</taxon>
        <taxon>Pseudomonadota</taxon>
        <taxon>Gammaproteobacteria</taxon>
        <taxon>Vibrionales</taxon>
        <taxon>Vibrionaceae</taxon>
        <taxon>Vibrio</taxon>
    </lineage>
</organism>
<name>A0A3N9TYY8_9VIBR</name>
<reference evidence="2 3" key="1">
    <citation type="submission" date="2018-11" db="EMBL/GenBank/DDBJ databases">
        <title>Vibrio LJC006 sp. nov., isolated from seawater during the bloom of the enteromorpha.</title>
        <authorList>
            <person name="Liang J."/>
        </authorList>
    </citation>
    <scope>NUCLEOTIDE SEQUENCE [LARGE SCALE GENOMIC DNA]</scope>
    <source>
        <strain evidence="2 3">LJC006</strain>
    </source>
</reference>
<evidence type="ECO:0000313" key="2">
    <source>
        <dbReference type="EMBL" id="RQW62162.1"/>
    </source>
</evidence>
<feature type="transmembrane region" description="Helical" evidence="1">
    <location>
        <begin position="24"/>
        <end position="44"/>
    </location>
</feature>
<keyword evidence="1" id="KW-1133">Transmembrane helix</keyword>
<keyword evidence="1" id="KW-0472">Membrane</keyword>
<proteinExistence type="predicted"/>
<dbReference type="EMBL" id="RJVQ01000007">
    <property type="protein sequence ID" value="RQW62162.1"/>
    <property type="molecule type" value="Genomic_DNA"/>
</dbReference>
<evidence type="ECO:0000313" key="3">
    <source>
        <dbReference type="Proteomes" id="UP000281112"/>
    </source>
</evidence>
<accession>A0A3N9TYY8</accession>